<dbReference type="InterPro" id="IPR016732">
    <property type="entry name" value="UCP018688"/>
</dbReference>
<name>A0A1M4SUX8_9FIRM</name>
<dbReference type="InterPro" id="IPR016181">
    <property type="entry name" value="Acyl_CoA_acyltransferase"/>
</dbReference>
<dbReference type="InterPro" id="IPR024320">
    <property type="entry name" value="LPG_synthase_C"/>
</dbReference>
<feature type="domain" description="Phosphatidylglycerol lysyltransferase C-terminal" evidence="1">
    <location>
        <begin position="20"/>
        <end position="290"/>
    </location>
</feature>
<dbReference type="AlphaFoldDB" id="A0A1M4SUX8"/>
<dbReference type="STRING" id="1123243.SAMN02745190_00259"/>
<gene>
    <name evidence="2" type="ORF">SAMN02745190_00259</name>
</gene>
<evidence type="ECO:0000259" key="1">
    <source>
        <dbReference type="Pfam" id="PF09924"/>
    </source>
</evidence>
<accession>A0A1M4SUX8</accession>
<sequence>MRKEDKAVLDPFFRAQYYENSHYNFTTVYIWRNPFHMQWAIEDGVLFMKAEWQGKKMLLNPFGPADKMAEAVQKQIEWAKSNDVPFYAYGIEEKMVPVYEAASGIKLTARANRDEADYLYNTQDLIKLSGRKYHSKKNHLNAFWRQYPEAEYLPITEDIVPECKLNMNGWYKELQQETPDDPYIATERESVMEILSDLEYFKLKGAAIRIGKRIVAFTLGEQLNKDTVVVHIEKGAPDIRGAYTVINQSFLEHEWSEFPYVNRQEDMGLEGLRTAKESYRPVRMIQKYIIEPA</sequence>
<dbReference type="Proteomes" id="UP000184404">
    <property type="component" value="Unassembled WGS sequence"/>
</dbReference>
<dbReference type="Gene3D" id="3.40.630.30">
    <property type="match status" value="1"/>
</dbReference>
<reference evidence="2 3" key="1">
    <citation type="submission" date="2016-11" db="EMBL/GenBank/DDBJ databases">
        <authorList>
            <person name="Jaros S."/>
            <person name="Januszkiewicz K."/>
            <person name="Wedrychowicz H."/>
        </authorList>
    </citation>
    <scope>NUCLEOTIDE SEQUENCE [LARGE SCALE GENOMIC DNA]</scope>
    <source>
        <strain evidence="2 3">DSM 10502</strain>
    </source>
</reference>
<dbReference type="EMBL" id="FQUG01000002">
    <property type="protein sequence ID" value="SHE36021.1"/>
    <property type="molecule type" value="Genomic_DNA"/>
</dbReference>
<proteinExistence type="predicted"/>
<dbReference type="SUPFAM" id="SSF55729">
    <property type="entry name" value="Acyl-CoA N-acyltransferases (Nat)"/>
    <property type="match status" value="2"/>
</dbReference>
<keyword evidence="3" id="KW-1185">Reference proteome</keyword>
<evidence type="ECO:0000313" key="3">
    <source>
        <dbReference type="Proteomes" id="UP000184404"/>
    </source>
</evidence>
<dbReference type="PIRSF" id="PIRSF018688">
    <property type="entry name" value="UCP018688"/>
    <property type="match status" value="1"/>
</dbReference>
<dbReference type="RefSeq" id="WP_234988188.1">
    <property type="nucleotide sequence ID" value="NZ_FQUG01000002.1"/>
</dbReference>
<protein>
    <recommendedName>
        <fullName evidence="1">Phosphatidylglycerol lysyltransferase C-terminal domain-containing protein</fullName>
    </recommendedName>
</protein>
<dbReference type="PANTHER" id="PTHR41373:SF1">
    <property type="entry name" value="PHOSPHATIDYLGLYCEROL LYSYLTRANSFERASE C-TERMINAL DOMAIN-CONTAINING PROTEIN"/>
    <property type="match status" value="1"/>
</dbReference>
<dbReference type="PANTHER" id="PTHR41373">
    <property type="entry name" value="DUF2156 DOMAIN-CONTAINING PROTEIN"/>
    <property type="match status" value="1"/>
</dbReference>
<dbReference type="Pfam" id="PF09924">
    <property type="entry name" value="LPG_synthase_C"/>
    <property type="match status" value="1"/>
</dbReference>
<organism evidence="2 3">
    <name type="scientific">Schwartzia succinivorans DSM 10502</name>
    <dbReference type="NCBI Taxonomy" id="1123243"/>
    <lineage>
        <taxon>Bacteria</taxon>
        <taxon>Bacillati</taxon>
        <taxon>Bacillota</taxon>
        <taxon>Negativicutes</taxon>
        <taxon>Selenomonadales</taxon>
        <taxon>Selenomonadaceae</taxon>
        <taxon>Schwartzia</taxon>
    </lineage>
</organism>
<evidence type="ECO:0000313" key="2">
    <source>
        <dbReference type="EMBL" id="SHE36021.1"/>
    </source>
</evidence>